<keyword evidence="2" id="KW-1133">Transmembrane helix</keyword>
<keyword evidence="3" id="KW-1185">Reference proteome</keyword>
<dbReference type="PANTHER" id="PTHR37225:SF1">
    <property type="entry name" value="OS04G0657900 PROTEIN"/>
    <property type="match status" value="1"/>
</dbReference>
<organism evidence="3 4">
    <name type="scientific">Camelina sativa</name>
    <name type="common">False flax</name>
    <name type="synonym">Myagrum sativum</name>
    <dbReference type="NCBI Taxonomy" id="90675"/>
    <lineage>
        <taxon>Eukaryota</taxon>
        <taxon>Viridiplantae</taxon>
        <taxon>Streptophyta</taxon>
        <taxon>Embryophyta</taxon>
        <taxon>Tracheophyta</taxon>
        <taxon>Spermatophyta</taxon>
        <taxon>Magnoliopsida</taxon>
        <taxon>eudicotyledons</taxon>
        <taxon>Gunneridae</taxon>
        <taxon>Pentapetalae</taxon>
        <taxon>rosids</taxon>
        <taxon>malvids</taxon>
        <taxon>Brassicales</taxon>
        <taxon>Brassicaceae</taxon>
        <taxon>Camelineae</taxon>
        <taxon>Camelina</taxon>
    </lineage>
</organism>
<dbReference type="GeneID" id="109129330"/>
<dbReference type="PANTHER" id="PTHR37225">
    <property type="entry name" value="OSJNBA0011F23.3 PROTEIN"/>
    <property type="match status" value="1"/>
</dbReference>
<proteinExistence type="predicted"/>
<reference evidence="3" key="1">
    <citation type="journal article" date="2014" name="Nat. Commun.">
        <title>The emerging biofuel crop Camelina sativa retains a highly undifferentiated hexaploid genome structure.</title>
        <authorList>
            <person name="Kagale S."/>
            <person name="Koh C."/>
            <person name="Nixon J."/>
            <person name="Bollina V."/>
            <person name="Clarke W.E."/>
            <person name="Tuteja R."/>
            <person name="Spillane C."/>
            <person name="Robinson S.J."/>
            <person name="Links M.G."/>
            <person name="Clarke C."/>
            <person name="Higgins E.E."/>
            <person name="Huebert T."/>
            <person name="Sharpe A.G."/>
            <person name="Parkin I.A."/>
        </authorList>
    </citation>
    <scope>NUCLEOTIDE SEQUENCE [LARGE SCALE GENOMIC DNA]</scope>
    <source>
        <strain evidence="3">cv. DH55</strain>
    </source>
</reference>
<dbReference type="Proteomes" id="UP000694864">
    <property type="component" value="Chromosome 15"/>
</dbReference>
<dbReference type="RefSeq" id="XP_019092877.1">
    <property type="nucleotide sequence ID" value="XM_019237332.1"/>
</dbReference>
<feature type="region of interest" description="Disordered" evidence="1">
    <location>
        <begin position="40"/>
        <end position="72"/>
    </location>
</feature>
<feature type="transmembrane region" description="Helical" evidence="2">
    <location>
        <begin position="6"/>
        <end position="26"/>
    </location>
</feature>
<keyword evidence="2" id="KW-0812">Transmembrane</keyword>
<evidence type="ECO:0000256" key="2">
    <source>
        <dbReference type="SAM" id="Phobius"/>
    </source>
</evidence>
<reference evidence="4" key="2">
    <citation type="submission" date="2025-08" db="UniProtKB">
        <authorList>
            <consortium name="RefSeq"/>
        </authorList>
    </citation>
    <scope>IDENTIFICATION</scope>
    <source>
        <tissue evidence="4">Leaf</tissue>
    </source>
</reference>
<protein>
    <submittedName>
        <fullName evidence="4">Uncharacterized protein LOC109129330</fullName>
    </submittedName>
</protein>
<feature type="compositionally biased region" description="Basic residues" evidence="1">
    <location>
        <begin position="58"/>
        <end position="72"/>
    </location>
</feature>
<sequence length="72" mass="8090">MEGISHIALPVLGIVAVSVVTFYAVSFAEIREKSFKDVYDSENKDGGGFKTSLSSRERRSRRREANKKRPKS</sequence>
<evidence type="ECO:0000256" key="1">
    <source>
        <dbReference type="SAM" id="MobiDB-lite"/>
    </source>
</evidence>
<keyword evidence="2" id="KW-0472">Membrane</keyword>
<gene>
    <name evidence="4" type="primary">LOC109129330</name>
</gene>
<accession>A0ABM1R1I9</accession>
<evidence type="ECO:0000313" key="4">
    <source>
        <dbReference type="RefSeq" id="XP_019092877.1"/>
    </source>
</evidence>
<name>A0ABM1R1I9_CAMSA</name>
<evidence type="ECO:0000313" key="3">
    <source>
        <dbReference type="Proteomes" id="UP000694864"/>
    </source>
</evidence>